<dbReference type="InterPro" id="IPR005018">
    <property type="entry name" value="DOMON_domain"/>
</dbReference>
<protein>
    <recommendedName>
        <fullName evidence="3">DOMON domain-containing protein</fullName>
    </recommendedName>
</protein>
<feature type="domain" description="DOMON" evidence="3">
    <location>
        <begin position="79"/>
        <end position="198"/>
    </location>
</feature>
<reference evidence="4" key="2">
    <citation type="journal article" date="2021" name="World Allergy Organ. J.">
        <title>Chromosome-level assembly of Dermatophagoides farinae genome and transcriptome reveals two novel allergens Der f 37 and Der f 39.</title>
        <authorList>
            <person name="Chen J."/>
            <person name="Cai Z."/>
            <person name="Fan D."/>
            <person name="Hu J."/>
            <person name="Hou Y."/>
            <person name="He Y."/>
            <person name="Zhang Z."/>
            <person name="Zhao Z."/>
            <person name="Gao P."/>
            <person name="Hu W."/>
            <person name="Sun J."/>
            <person name="Li J."/>
            <person name="Ji K."/>
        </authorList>
    </citation>
    <scope>NUCLEOTIDE SEQUENCE</scope>
    <source>
        <strain evidence="4">JKM2019</strain>
    </source>
</reference>
<organism evidence="4">
    <name type="scientific">Dermatophagoides farinae</name>
    <name type="common">American house dust mite</name>
    <dbReference type="NCBI Taxonomy" id="6954"/>
    <lineage>
        <taxon>Eukaryota</taxon>
        <taxon>Metazoa</taxon>
        <taxon>Ecdysozoa</taxon>
        <taxon>Arthropoda</taxon>
        <taxon>Chelicerata</taxon>
        <taxon>Arachnida</taxon>
        <taxon>Acari</taxon>
        <taxon>Acariformes</taxon>
        <taxon>Sarcoptiformes</taxon>
        <taxon>Astigmata</taxon>
        <taxon>Psoroptidia</taxon>
        <taxon>Analgoidea</taxon>
        <taxon>Pyroglyphidae</taxon>
        <taxon>Dermatophagoidinae</taxon>
        <taxon>Dermatophagoides</taxon>
    </lineage>
</organism>
<evidence type="ECO:0000256" key="1">
    <source>
        <dbReference type="SAM" id="MobiDB-lite"/>
    </source>
</evidence>
<evidence type="ECO:0000313" key="4">
    <source>
        <dbReference type="EMBL" id="KAH7642185.1"/>
    </source>
</evidence>
<dbReference type="Pfam" id="PF03351">
    <property type="entry name" value="DOMON"/>
    <property type="match status" value="1"/>
</dbReference>
<keyword evidence="2" id="KW-1133">Transmembrane helix</keyword>
<dbReference type="PANTHER" id="PTHR46901">
    <property type="entry name" value="GH04942P"/>
    <property type="match status" value="1"/>
</dbReference>
<dbReference type="AlphaFoldDB" id="A0A9D4P361"/>
<dbReference type="Proteomes" id="UP000828236">
    <property type="component" value="Unassembled WGS sequence"/>
</dbReference>
<evidence type="ECO:0000256" key="2">
    <source>
        <dbReference type="SAM" id="Phobius"/>
    </source>
</evidence>
<keyword evidence="2" id="KW-0472">Membrane</keyword>
<dbReference type="PANTHER" id="PTHR46901:SF2">
    <property type="entry name" value="GH04942P"/>
    <property type="match status" value="1"/>
</dbReference>
<feature type="transmembrane region" description="Helical" evidence="2">
    <location>
        <begin position="413"/>
        <end position="438"/>
    </location>
</feature>
<dbReference type="CDD" id="cd09631">
    <property type="entry name" value="DOMON_DOH"/>
    <property type="match status" value="1"/>
</dbReference>
<proteinExistence type="predicted"/>
<comment type="caution">
    <text evidence="4">The sequence shown here is derived from an EMBL/GenBank/DDBJ whole genome shotgun (WGS) entry which is preliminary data.</text>
</comment>
<accession>A0A9D4P361</accession>
<name>A0A9D4P361_DERFA</name>
<sequence length="464" mass="53031">MVDYDCNDDGEIYPLPRLKCSTFQRHISNHKYWCGIIFLILIATNIEAANYDNVDIILSENIPCLGSWRYPSNCSGFNCDYKATWQYFDESDEIVFTISTKNRNKWTGIGFSDNTYMSNSDAVLGLVEESGRFFLMDSFLKAYEAPPLDYQQNLYNMSAWRENGLTTLRFSRPRQTGDARDYQFSDTDCPYFMFPVMGGVFNAVNKRIRKHESTPIISDERICVHSCQIMSPTISTTIMTTTSTTTFPPSTSNQQNKNNNNNNKESSILPGSDLDTAADKIKIYQAEIKFLNLMDNNKPPTNEVLKMVEHNLHLELKPYFDRVKKIEINELKMDPNNNVAIIDLSISQDDKNEKEDIRALTSALNSIMKDGQIGRWNIDSNHLVVTPKEDKANGWMNLFLASFNRFNEEEQRWIIIGAGLSALLLLALIQLLCMFCSCGCGCGCRKKKSEQEDYLDEKASFKTD</sequence>
<evidence type="ECO:0000259" key="3">
    <source>
        <dbReference type="PROSITE" id="PS50836"/>
    </source>
</evidence>
<feature type="region of interest" description="Disordered" evidence="1">
    <location>
        <begin position="243"/>
        <end position="271"/>
    </location>
</feature>
<dbReference type="SMART" id="SM00664">
    <property type="entry name" value="DoH"/>
    <property type="match status" value="1"/>
</dbReference>
<gene>
    <name evidence="4" type="ORF">HUG17_5230</name>
</gene>
<keyword evidence="2" id="KW-0812">Transmembrane</keyword>
<dbReference type="EMBL" id="SDOV01000004">
    <property type="protein sequence ID" value="KAH7642185.1"/>
    <property type="molecule type" value="Genomic_DNA"/>
</dbReference>
<dbReference type="InterPro" id="IPR045266">
    <property type="entry name" value="DOH_DOMON"/>
</dbReference>
<dbReference type="PROSITE" id="PS50836">
    <property type="entry name" value="DOMON"/>
    <property type="match status" value="1"/>
</dbReference>
<reference evidence="4" key="1">
    <citation type="submission" date="2020-06" db="EMBL/GenBank/DDBJ databases">
        <authorList>
            <person name="Ji K."/>
            <person name="Li J."/>
        </authorList>
    </citation>
    <scope>NUCLEOTIDE SEQUENCE</scope>
    <source>
        <strain evidence="4">JKM2019</strain>
        <tissue evidence="4">Whole body</tissue>
    </source>
</reference>
<feature type="compositionally biased region" description="Low complexity" evidence="1">
    <location>
        <begin position="243"/>
        <end position="264"/>
    </location>
</feature>